<reference evidence="7 8" key="1">
    <citation type="journal article" date="2018" name="MBio">
        <title>Comparative Genomics Reveals the Core Gene Toolbox for the Fungus-Insect Symbiosis.</title>
        <authorList>
            <person name="Wang Y."/>
            <person name="Stata M."/>
            <person name="Wang W."/>
            <person name="Stajich J.E."/>
            <person name="White M.M."/>
            <person name="Moncalvo J.M."/>
        </authorList>
    </citation>
    <scope>NUCLEOTIDE SEQUENCE [LARGE SCALE GENOMIC DNA]</scope>
    <source>
        <strain evidence="7 8">AUS-126-30</strain>
    </source>
</reference>
<evidence type="ECO:0000256" key="2">
    <source>
        <dbReference type="ARBA" id="ARBA00008468"/>
    </source>
</evidence>
<dbReference type="GO" id="GO:0016197">
    <property type="term" value="P:endosomal transport"/>
    <property type="evidence" value="ECO:0007669"/>
    <property type="project" value="TreeGrafter"/>
</dbReference>
<dbReference type="Gene3D" id="1.20.5.170">
    <property type="match status" value="1"/>
</dbReference>
<keyword evidence="6" id="KW-1133">Transmembrane helix</keyword>
<evidence type="ECO:0000313" key="8">
    <source>
        <dbReference type="Proteomes" id="UP000245591"/>
    </source>
</evidence>
<dbReference type="GO" id="GO:0000930">
    <property type="term" value="C:gamma-tubulin complex"/>
    <property type="evidence" value="ECO:0007669"/>
    <property type="project" value="TreeGrafter"/>
</dbReference>
<dbReference type="InterPro" id="IPR019269">
    <property type="entry name" value="BLOC1_su2"/>
</dbReference>
<sequence>MNSSAFQNFRKVYVTREVYPVIGVLSFGMSMLLYHVGHELRSHDIVYRHHEDPFPNLRDEPNYNPHYIKVTENDKDTERIRNGTQTAFEKIKNYINSELTSSAEDLVLLERLNDATKNRFSKISTQTQDLEIQASRIQQAYKDIELYLAQTEQLVGQVDDLYILAKELEKYSKRKIWRRQPENKNTQNCLQALLQKQGIINKDIQELENDILSAEKEYSEYQAKWNDTIEKAREMVDKHIGDLHTYNEIKDAAQLLIGKLAELERKTAKEIHQELELPTDE</sequence>
<keyword evidence="3" id="KW-0227">DNA damage</keyword>
<name>A0A2U1J3S4_SMIAN</name>
<dbReference type="InterPro" id="IPR010760">
    <property type="entry name" value="DNA-repair_Swi5"/>
</dbReference>
<evidence type="ECO:0000256" key="4">
    <source>
        <dbReference type="ARBA" id="ARBA00023204"/>
    </source>
</evidence>
<dbReference type="GO" id="GO:0031083">
    <property type="term" value="C:BLOC-1 complex"/>
    <property type="evidence" value="ECO:0007669"/>
    <property type="project" value="TreeGrafter"/>
</dbReference>
<keyword evidence="6" id="KW-0812">Transmembrane</keyword>
<evidence type="ECO:0000256" key="1">
    <source>
        <dbReference type="ARBA" id="ARBA00008060"/>
    </source>
</evidence>
<dbReference type="Pfam" id="PF10046">
    <property type="entry name" value="BLOC1_2"/>
    <property type="match status" value="1"/>
</dbReference>
<evidence type="ECO:0000256" key="5">
    <source>
        <dbReference type="SAM" id="Coils"/>
    </source>
</evidence>
<dbReference type="Pfam" id="PF07061">
    <property type="entry name" value="Swi5"/>
    <property type="match status" value="1"/>
</dbReference>
<dbReference type="Proteomes" id="UP000245591">
    <property type="component" value="Unassembled WGS sequence"/>
</dbReference>
<keyword evidence="5" id="KW-0175">Coiled coil</keyword>
<dbReference type="GO" id="GO:0099078">
    <property type="term" value="C:BORC complex"/>
    <property type="evidence" value="ECO:0007669"/>
    <property type="project" value="TreeGrafter"/>
</dbReference>
<dbReference type="PANTHER" id="PTHR46479:SF1">
    <property type="entry name" value="BIOGENESIS OF LYSOSOME-RELATED ORGANELLES COMPLEX 1 SUBUNIT 2"/>
    <property type="match status" value="1"/>
</dbReference>
<comment type="similarity">
    <text evidence="2">Belongs to the BLOC1S2 family.</text>
</comment>
<comment type="caution">
    <text evidence="7">The sequence shown here is derived from an EMBL/GenBank/DDBJ whole genome shotgun (WGS) entry which is preliminary data.</text>
</comment>
<organism evidence="7 8">
    <name type="scientific">Smittium angustum</name>
    <dbReference type="NCBI Taxonomy" id="133377"/>
    <lineage>
        <taxon>Eukaryota</taxon>
        <taxon>Fungi</taxon>
        <taxon>Fungi incertae sedis</taxon>
        <taxon>Zoopagomycota</taxon>
        <taxon>Kickxellomycotina</taxon>
        <taxon>Harpellomycetes</taxon>
        <taxon>Harpellales</taxon>
        <taxon>Legeriomycetaceae</taxon>
        <taxon>Smittium</taxon>
    </lineage>
</organism>
<gene>
    <name evidence="7" type="ORF">BB558_004239</name>
</gene>
<evidence type="ECO:0000313" key="7">
    <source>
        <dbReference type="EMBL" id="PVZ99726.1"/>
    </source>
</evidence>
<keyword evidence="4" id="KW-0234">DNA repair</keyword>
<dbReference type="GO" id="GO:0006281">
    <property type="term" value="P:DNA repair"/>
    <property type="evidence" value="ECO:0007669"/>
    <property type="project" value="UniProtKB-KW"/>
</dbReference>
<dbReference type="GO" id="GO:0043015">
    <property type="term" value="F:gamma-tubulin binding"/>
    <property type="evidence" value="ECO:0007669"/>
    <property type="project" value="TreeGrafter"/>
</dbReference>
<feature type="transmembrane region" description="Helical" evidence="6">
    <location>
        <begin position="18"/>
        <end position="36"/>
    </location>
</feature>
<proteinExistence type="inferred from homology"/>
<dbReference type="PANTHER" id="PTHR46479">
    <property type="entry name" value="BIOGENESIS OF LYSOSOME-RELATED ORGANELLES COMPLEX 1 SUBUNIT 2"/>
    <property type="match status" value="1"/>
</dbReference>
<feature type="coiled-coil region" evidence="5">
    <location>
        <begin position="190"/>
        <end position="266"/>
    </location>
</feature>
<keyword evidence="6" id="KW-0472">Membrane</keyword>
<comment type="similarity">
    <text evidence="1">Belongs to the SWI5/SAE3 family.</text>
</comment>
<dbReference type="AlphaFoldDB" id="A0A2U1J3S4"/>
<keyword evidence="8" id="KW-1185">Reference proteome</keyword>
<evidence type="ECO:0000256" key="3">
    <source>
        <dbReference type="ARBA" id="ARBA00022763"/>
    </source>
</evidence>
<dbReference type="GO" id="GO:0032418">
    <property type="term" value="P:lysosome localization"/>
    <property type="evidence" value="ECO:0007669"/>
    <property type="project" value="TreeGrafter"/>
</dbReference>
<evidence type="ECO:0000256" key="6">
    <source>
        <dbReference type="SAM" id="Phobius"/>
    </source>
</evidence>
<accession>A0A2U1J3S4</accession>
<dbReference type="EMBL" id="MBFU01000394">
    <property type="protein sequence ID" value="PVZ99726.1"/>
    <property type="molecule type" value="Genomic_DNA"/>
</dbReference>
<protein>
    <submittedName>
        <fullName evidence="7">Uncharacterized protein</fullName>
    </submittedName>
</protein>